<evidence type="ECO:0000313" key="4">
    <source>
        <dbReference type="EMBL" id="KAK7435527.1"/>
    </source>
</evidence>
<keyword evidence="5" id="KW-1185">Reference proteome</keyword>
<dbReference type="InterPro" id="IPR000073">
    <property type="entry name" value="AB_hydrolase_1"/>
</dbReference>
<dbReference type="PRINTS" id="PR00793">
    <property type="entry name" value="PROAMNOPTASE"/>
</dbReference>
<dbReference type="InterPro" id="IPR002410">
    <property type="entry name" value="Peptidase_S33"/>
</dbReference>
<gene>
    <name evidence="4" type="ORF">VKT23_019649</name>
</gene>
<name>A0ABR1INY0_9AGAR</name>
<dbReference type="Gene3D" id="3.40.50.1820">
    <property type="entry name" value="alpha/beta hydrolase"/>
    <property type="match status" value="1"/>
</dbReference>
<accession>A0ABR1INY0</accession>
<dbReference type="PANTHER" id="PTHR43194">
    <property type="entry name" value="HYDROLASE ALPHA/BETA FOLD FAMILY"/>
    <property type="match status" value="1"/>
</dbReference>
<dbReference type="SUPFAM" id="SSF53474">
    <property type="entry name" value="alpha/beta-Hydrolases"/>
    <property type="match status" value="1"/>
</dbReference>
<reference evidence="4 5" key="1">
    <citation type="submission" date="2024-01" db="EMBL/GenBank/DDBJ databases">
        <title>A draft genome for the cacao thread blight pathogen Marasmiellus scandens.</title>
        <authorList>
            <person name="Baruah I.K."/>
            <person name="Leung J."/>
            <person name="Bukari Y."/>
            <person name="Amoako-Attah I."/>
            <person name="Meinhardt L.W."/>
            <person name="Bailey B.A."/>
            <person name="Cohen S.P."/>
        </authorList>
    </citation>
    <scope>NUCLEOTIDE SEQUENCE [LARGE SCALE GENOMIC DNA]</scope>
    <source>
        <strain evidence="4 5">GH-19</strain>
    </source>
</reference>
<evidence type="ECO:0000256" key="1">
    <source>
        <dbReference type="ARBA" id="ARBA00010088"/>
    </source>
</evidence>
<dbReference type="InterPro" id="IPR050228">
    <property type="entry name" value="Carboxylesterase_BioH"/>
</dbReference>
<organism evidence="4 5">
    <name type="scientific">Marasmiellus scandens</name>
    <dbReference type="NCBI Taxonomy" id="2682957"/>
    <lineage>
        <taxon>Eukaryota</taxon>
        <taxon>Fungi</taxon>
        <taxon>Dikarya</taxon>
        <taxon>Basidiomycota</taxon>
        <taxon>Agaricomycotina</taxon>
        <taxon>Agaricomycetes</taxon>
        <taxon>Agaricomycetidae</taxon>
        <taxon>Agaricales</taxon>
        <taxon>Marasmiineae</taxon>
        <taxon>Omphalotaceae</taxon>
        <taxon>Marasmiellus</taxon>
    </lineage>
</organism>
<sequence>MSVPIAEGYNELDIPSAGQSCKTWYKIYGSLSSGRRPLVALHGGPGSTHDYLTDLSGLSSKYDIPLIFYDQLGSGNSTHLPSKAGDTSFWTEDLFLSELDSLLAHLGIQEDYDLLGHSWGGMLAARHGSRRPKGLNKLIISSSPSDMKLWVDAQNKLREELPQDVQEL</sequence>
<protein>
    <recommendedName>
        <fullName evidence="3">AB hydrolase-1 domain-containing protein</fullName>
    </recommendedName>
</protein>
<dbReference type="EMBL" id="JBANRG010000106">
    <property type="protein sequence ID" value="KAK7435527.1"/>
    <property type="molecule type" value="Genomic_DNA"/>
</dbReference>
<evidence type="ECO:0000256" key="2">
    <source>
        <dbReference type="ARBA" id="ARBA00022801"/>
    </source>
</evidence>
<proteinExistence type="inferred from homology"/>
<dbReference type="Pfam" id="PF00561">
    <property type="entry name" value="Abhydrolase_1"/>
    <property type="match status" value="1"/>
</dbReference>
<evidence type="ECO:0000313" key="5">
    <source>
        <dbReference type="Proteomes" id="UP001498398"/>
    </source>
</evidence>
<dbReference type="InterPro" id="IPR029058">
    <property type="entry name" value="AB_hydrolase_fold"/>
</dbReference>
<comment type="similarity">
    <text evidence="1">Belongs to the peptidase S33 family.</text>
</comment>
<dbReference type="PANTHER" id="PTHR43194:SF2">
    <property type="entry name" value="PEROXISOMAL MEMBRANE PROTEIN LPX1"/>
    <property type="match status" value="1"/>
</dbReference>
<keyword evidence="2" id="KW-0378">Hydrolase</keyword>
<evidence type="ECO:0000259" key="3">
    <source>
        <dbReference type="Pfam" id="PF00561"/>
    </source>
</evidence>
<feature type="domain" description="AB hydrolase-1" evidence="3">
    <location>
        <begin position="37"/>
        <end position="165"/>
    </location>
</feature>
<comment type="caution">
    <text evidence="4">The sequence shown here is derived from an EMBL/GenBank/DDBJ whole genome shotgun (WGS) entry which is preliminary data.</text>
</comment>
<dbReference type="Proteomes" id="UP001498398">
    <property type="component" value="Unassembled WGS sequence"/>
</dbReference>